<dbReference type="RefSeq" id="WP_073292994.1">
    <property type="nucleotide sequence ID" value="NZ_FRAV01000015.1"/>
</dbReference>
<sequence>MENVVKAGIFGVCIGDALGVPVEFRSREQLKRSPVTKMRALGTHRQPAGTWSDDSSLALCLAESLCKGYDLEDMATKFLQWYNAEIWTPHGRVFDIGIATRQAINKISKGYAPQLCGGTSEFDNGNGSLMRILPLLFYIKELPIEQHFDKVKDVSSITHAHIRSVISCFMYLEFLLEILNGADKFEGYQKMKSTVKYFLDNNPICSQGEMDKFDRILNNNIFEYNEDKISSSGYVLHSLEASLWCFLNSESYSEAVLKAVNLGEDTDTTGAITGGIAGIYYGFENIPEEWISDLVRKVDIEILCEKLANKLIKQKP</sequence>
<name>A0A1M6ZI56_9FLAO</name>
<dbReference type="Pfam" id="PF03747">
    <property type="entry name" value="ADP_ribosyl_GH"/>
    <property type="match status" value="1"/>
</dbReference>
<keyword evidence="2 4" id="KW-0378">Hydrolase</keyword>
<comment type="cofactor">
    <cofactor evidence="3">
        <name>Mg(2+)</name>
        <dbReference type="ChEBI" id="CHEBI:18420"/>
    </cofactor>
    <text evidence="3">Binds 2 magnesium ions per subunit.</text>
</comment>
<dbReference type="InterPro" id="IPR050792">
    <property type="entry name" value="ADP-ribosylglycohydrolase"/>
</dbReference>
<dbReference type="EMBL" id="FRAV01000015">
    <property type="protein sequence ID" value="SHL30166.1"/>
    <property type="molecule type" value="Genomic_DNA"/>
</dbReference>
<evidence type="ECO:0000256" key="3">
    <source>
        <dbReference type="PIRSR" id="PIRSR605502-1"/>
    </source>
</evidence>
<feature type="binding site" evidence="3">
    <location>
        <position position="268"/>
    </location>
    <ligand>
        <name>Mg(2+)</name>
        <dbReference type="ChEBI" id="CHEBI:18420"/>
        <label>1</label>
    </ligand>
</feature>
<dbReference type="GO" id="GO:0016787">
    <property type="term" value="F:hydrolase activity"/>
    <property type="evidence" value="ECO:0007669"/>
    <property type="project" value="UniProtKB-KW"/>
</dbReference>
<feature type="binding site" evidence="3">
    <location>
        <position position="265"/>
    </location>
    <ligand>
        <name>Mg(2+)</name>
        <dbReference type="ChEBI" id="CHEBI:18420"/>
        <label>1</label>
    </ligand>
</feature>
<keyword evidence="5" id="KW-1185">Reference proteome</keyword>
<keyword evidence="3" id="KW-0479">Metal-binding</keyword>
<comment type="similarity">
    <text evidence="1">Belongs to the ADP-ribosylglycohydrolase family.</text>
</comment>
<dbReference type="GO" id="GO:0046872">
    <property type="term" value="F:metal ion binding"/>
    <property type="evidence" value="ECO:0007669"/>
    <property type="project" value="UniProtKB-KW"/>
</dbReference>
<dbReference type="AlphaFoldDB" id="A0A1M6ZI56"/>
<dbReference type="OrthoDB" id="9798107at2"/>
<dbReference type="InterPro" id="IPR036705">
    <property type="entry name" value="Ribosyl_crysJ1_sf"/>
</dbReference>
<keyword evidence="3" id="KW-0460">Magnesium</keyword>
<organism evidence="4 5">
    <name type="scientific">Chryseobacterium polytrichastri</name>
    <dbReference type="NCBI Taxonomy" id="1302687"/>
    <lineage>
        <taxon>Bacteria</taxon>
        <taxon>Pseudomonadati</taxon>
        <taxon>Bacteroidota</taxon>
        <taxon>Flavobacteriia</taxon>
        <taxon>Flavobacteriales</taxon>
        <taxon>Weeksellaceae</taxon>
        <taxon>Chryseobacterium group</taxon>
        <taxon>Chryseobacterium</taxon>
    </lineage>
</organism>
<dbReference type="PANTHER" id="PTHR16222">
    <property type="entry name" value="ADP-RIBOSYLGLYCOHYDROLASE"/>
    <property type="match status" value="1"/>
</dbReference>
<dbReference type="SUPFAM" id="SSF101478">
    <property type="entry name" value="ADP-ribosylglycohydrolase"/>
    <property type="match status" value="1"/>
</dbReference>
<dbReference type="InterPro" id="IPR005502">
    <property type="entry name" value="Ribosyl_crysJ1"/>
</dbReference>
<evidence type="ECO:0000256" key="1">
    <source>
        <dbReference type="ARBA" id="ARBA00010702"/>
    </source>
</evidence>
<protein>
    <submittedName>
        <fullName evidence="4">ADP-ribosylglycohydrolase</fullName>
    </submittedName>
</protein>
<evidence type="ECO:0000313" key="5">
    <source>
        <dbReference type="Proteomes" id="UP000184364"/>
    </source>
</evidence>
<dbReference type="Gene3D" id="1.10.4080.10">
    <property type="entry name" value="ADP-ribosylation/Crystallin J1"/>
    <property type="match status" value="1"/>
</dbReference>
<reference evidence="5" key="1">
    <citation type="submission" date="2016-11" db="EMBL/GenBank/DDBJ databases">
        <authorList>
            <person name="Varghese N."/>
            <person name="Submissions S."/>
        </authorList>
    </citation>
    <scope>NUCLEOTIDE SEQUENCE [LARGE SCALE GENOMIC DNA]</scope>
    <source>
        <strain evidence="5">DSM 26899</strain>
    </source>
</reference>
<evidence type="ECO:0000313" key="4">
    <source>
        <dbReference type="EMBL" id="SHL30166.1"/>
    </source>
</evidence>
<evidence type="ECO:0000256" key="2">
    <source>
        <dbReference type="ARBA" id="ARBA00022801"/>
    </source>
</evidence>
<feature type="binding site" evidence="3">
    <location>
        <position position="52"/>
    </location>
    <ligand>
        <name>Mg(2+)</name>
        <dbReference type="ChEBI" id="CHEBI:18420"/>
        <label>1</label>
    </ligand>
</feature>
<dbReference type="STRING" id="1302687.SAMN05444267_101596"/>
<gene>
    <name evidence="4" type="ORF">SAMN05444267_101596</name>
</gene>
<accession>A0A1M6ZI56</accession>
<feature type="binding site" evidence="3">
    <location>
        <position position="54"/>
    </location>
    <ligand>
        <name>Mg(2+)</name>
        <dbReference type="ChEBI" id="CHEBI:18420"/>
        <label>1</label>
    </ligand>
</feature>
<dbReference type="PANTHER" id="PTHR16222:SF24">
    <property type="entry name" value="ADP-RIBOSYLHYDROLASE ARH3"/>
    <property type="match status" value="1"/>
</dbReference>
<feature type="binding site" evidence="3">
    <location>
        <position position="267"/>
    </location>
    <ligand>
        <name>Mg(2+)</name>
        <dbReference type="ChEBI" id="CHEBI:18420"/>
        <label>1</label>
    </ligand>
</feature>
<proteinExistence type="inferred from homology"/>
<feature type="binding site" evidence="3">
    <location>
        <position position="53"/>
    </location>
    <ligand>
        <name>Mg(2+)</name>
        <dbReference type="ChEBI" id="CHEBI:18420"/>
        <label>1</label>
    </ligand>
</feature>
<dbReference type="Proteomes" id="UP000184364">
    <property type="component" value="Unassembled WGS sequence"/>
</dbReference>